<sequence>MSNSISALSTPSFQDRPLEDQASHLHFSIPALDNSFNSRADVNTQDPATDEERFATPSSSELEDFKRGVVTNDHAVTADSAGAIPLTRRESSLLERLETLTSNIERVTTAINADHGQLGDTPASDCRRRPAKYKIYFRYCGARRPRGFAFYVSFKKVHIYCAILFITVTCAILTYCFLIAVYPFLLIELDKSKCYTICSF</sequence>
<evidence type="ECO:0000313" key="1">
    <source>
        <dbReference type="EMBL" id="KAF9647792.1"/>
    </source>
</evidence>
<dbReference type="Proteomes" id="UP000886501">
    <property type="component" value="Unassembled WGS sequence"/>
</dbReference>
<accession>A0ACB6ZDW0</accession>
<comment type="caution">
    <text evidence="1">The sequence shown here is derived from an EMBL/GenBank/DDBJ whole genome shotgun (WGS) entry which is preliminary data.</text>
</comment>
<reference evidence="1" key="1">
    <citation type="submission" date="2019-10" db="EMBL/GenBank/DDBJ databases">
        <authorList>
            <consortium name="DOE Joint Genome Institute"/>
            <person name="Kuo A."/>
            <person name="Miyauchi S."/>
            <person name="Kiss E."/>
            <person name="Drula E."/>
            <person name="Kohler A."/>
            <person name="Sanchez-Garcia M."/>
            <person name="Andreopoulos B."/>
            <person name="Barry K.W."/>
            <person name="Bonito G."/>
            <person name="Buee M."/>
            <person name="Carver A."/>
            <person name="Chen C."/>
            <person name="Cichocki N."/>
            <person name="Clum A."/>
            <person name="Culley D."/>
            <person name="Crous P.W."/>
            <person name="Fauchery L."/>
            <person name="Girlanda M."/>
            <person name="Hayes R."/>
            <person name="Keri Z."/>
            <person name="Labutti K."/>
            <person name="Lipzen A."/>
            <person name="Lombard V."/>
            <person name="Magnuson J."/>
            <person name="Maillard F."/>
            <person name="Morin E."/>
            <person name="Murat C."/>
            <person name="Nolan M."/>
            <person name="Ohm R."/>
            <person name="Pangilinan J."/>
            <person name="Pereira M."/>
            <person name="Perotto S."/>
            <person name="Peter M."/>
            <person name="Riley R."/>
            <person name="Sitrit Y."/>
            <person name="Stielow B."/>
            <person name="Szollosi G."/>
            <person name="Zifcakova L."/>
            <person name="Stursova M."/>
            <person name="Spatafora J.W."/>
            <person name="Tedersoo L."/>
            <person name="Vaario L.-M."/>
            <person name="Yamada A."/>
            <person name="Yan M."/>
            <person name="Wang P."/>
            <person name="Xu J."/>
            <person name="Bruns T."/>
            <person name="Baldrian P."/>
            <person name="Vilgalys R."/>
            <person name="Henrissat B."/>
            <person name="Grigoriev I.V."/>
            <person name="Hibbett D."/>
            <person name="Nagy L.G."/>
            <person name="Martin F.M."/>
        </authorList>
    </citation>
    <scope>NUCLEOTIDE SEQUENCE</scope>
    <source>
        <strain evidence="1">P2</strain>
    </source>
</reference>
<proteinExistence type="predicted"/>
<evidence type="ECO:0000313" key="2">
    <source>
        <dbReference type="Proteomes" id="UP000886501"/>
    </source>
</evidence>
<organism evidence="1 2">
    <name type="scientific">Thelephora ganbajun</name>
    <name type="common">Ganba fungus</name>
    <dbReference type="NCBI Taxonomy" id="370292"/>
    <lineage>
        <taxon>Eukaryota</taxon>
        <taxon>Fungi</taxon>
        <taxon>Dikarya</taxon>
        <taxon>Basidiomycota</taxon>
        <taxon>Agaricomycotina</taxon>
        <taxon>Agaricomycetes</taxon>
        <taxon>Thelephorales</taxon>
        <taxon>Thelephoraceae</taxon>
        <taxon>Thelephora</taxon>
    </lineage>
</organism>
<gene>
    <name evidence="1" type="ORF">BDM02DRAFT_3116532</name>
</gene>
<keyword evidence="2" id="KW-1185">Reference proteome</keyword>
<name>A0ACB6ZDW0_THEGA</name>
<reference evidence="1" key="2">
    <citation type="journal article" date="2020" name="Nat. Commun.">
        <title>Large-scale genome sequencing of mycorrhizal fungi provides insights into the early evolution of symbiotic traits.</title>
        <authorList>
            <person name="Miyauchi S."/>
            <person name="Kiss E."/>
            <person name="Kuo A."/>
            <person name="Drula E."/>
            <person name="Kohler A."/>
            <person name="Sanchez-Garcia M."/>
            <person name="Morin E."/>
            <person name="Andreopoulos B."/>
            <person name="Barry K.W."/>
            <person name="Bonito G."/>
            <person name="Buee M."/>
            <person name="Carver A."/>
            <person name="Chen C."/>
            <person name="Cichocki N."/>
            <person name="Clum A."/>
            <person name="Culley D."/>
            <person name="Crous P.W."/>
            <person name="Fauchery L."/>
            <person name="Girlanda M."/>
            <person name="Hayes R.D."/>
            <person name="Keri Z."/>
            <person name="LaButti K."/>
            <person name="Lipzen A."/>
            <person name="Lombard V."/>
            <person name="Magnuson J."/>
            <person name="Maillard F."/>
            <person name="Murat C."/>
            <person name="Nolan M."/>
            <person name="Ohm R.A."/>
            <person name="Pangilinan J."/>
            <person name="Pereira M.F."/>
            <person name="Perotto S."/>
            <person name="Peter M."/>
            <person name="Pfister S."/>
            <person name="Riley R."/>
            <person name="Sitrit Y."/>
            <person name="Stielow J.B."/>
            <person name="Szollosi G."/>
            <person name="Zifcakova L."/>
            <person name="Stursova M."/>
            <person name="Spatafora J.W."/>
            <person name="Tedersoo L."/>
            <person name="Vaario L.M."/>
            <person name="Yamada A."/>
            <person name="Yan M."/>
            <person name="Wang P."/>
            <person name="Xu J."/>
            <person name="Bruns T."/>
            <person name="Baldrian P."/>
            <person name="Vilgalys R."/>
            <person name="Dunand C."/>
            <person name="Henrissat B."/>
            <person name="Grigoriev I.V."/>
            <person name="Hibbett D."/>
            <person name="Nagy L.G."/>
            <person name="Martin F.M."/>
        </authorList>
    </citation>
    <scope>NUCLEOTIDE SEQUENCE</scope>
    <source>
        <strain evidence="1">P2</strain>
    </source>
</reference>
<dbReference type="EMBL" id="MU118026">
    <property type="protein sequence ID" value="KAF9647792.1"/>
    <property type="molecule type" value="Genomic_DNA"/>
</dbReference>
<protein>
    <submittedName>
        <fullName evidence="1">Uncharacterized protein</fullName>
    </submittedName>
</protein>